<dbReference type="InterPro" id="IPR001304">
    <property type="entry name" value="C-type_lectin-like"/>
</dbReference>
<evidence type="ECO:0000256" key="3">
    <source>
        <dbReference type="SAM" id="MobiDB-lite"/>
    </source>
</evidence>
<evidence type="ECO:0000313" key="6">
    <source>
        <dbReference type="Ensembl" id="ENSPSIP00000011569.1"/>
    </source>
</evidence>
<evidence type="ECO:0000256" key="2">
    <source>
        <dbReference type="ARBA" id="ARBA00022734"/>
    </source>
</evidence>
<dbReference type="GeneTree" id="ENSGT00940000162705"/>
<dbReference type="AlphaFoldDB" id="K7FU59"/>
<accession>K7FU59</accession>
<dbReference type="PROSITE" id="PS50041">
    <property type="entry name" value="C_TYPE_LECTIN_2"/>
    <property type="match status" value="1"/>
</dbReference>
<keyword evidence="2" id="KW-0430">Lectin</keyword>
<protein>
    <submittedName>
        <fullName evidence="6">C-type lectin domain family 2 member D-like</fullName>
    </submittedName>
</protein>
<evidence type="ECO:0000313" key="7">
    <source>
        <dbReference type="Proteomes" id="UP000007267"/>
    </source>
</evidence>
<dbReference type="Gene3D" id="3.10.100.10">
    <property type="entry name" value="Mannose-Binding Protein A, subunit A"/>
    <property type="match status" value="1"/>
</dbReference>
<feature type="transmembrane region" description="Helical" evidence="4">
    <location>
        <begin position="50"/>
        <end position="73"/>
    </location>
</feature>
<dbReference type="HOGENOM" id="CLU_049894_8_4_1"/>
<sequence length="206" mass="22377">MQPDPLPDSKETQREQNGETHVVSIPAQSGRRRPTGVAGLLAGTQICDPVLCGSLCVLVLFSLTLIIIFTVTAQSRKTSEPCPAGAACSGAICPNSWVGYQGKCYYFSKGEGNWTDSQSNCSALNASLVGIDSTQELEFMKRNRESYDHWIGLWKSPGQSWEWSNGTKFNSSDRLFIRGGGDCAYVDSEGIASSSCSGQLRWVCCR</sequence>
<feature type="compositionally biased region" description="Basic and acidic residues" evidence="3">
    <location>
        <begin position="7"/>
        <end position="18"/>
    </location>
</feature>
<keyword evidence="4" id="KW-1133">Transmembrane helix</keyword>
<reference evidence="7" key="2">
    <citation type="journal article" date="2013" name="Nat. Genet.">
        <title>The draft genomes of soft-shell turtle and green sea turtle yield insights into the development and evolution of the turtle-specific body plan.</title>
        <authorList>
            <person name="Wang Z."/>
            <person name="Pascual-Anaya J."/>
            <person name="Zadissa A."/>
            <person name="Li W."/>
            <person name="Niimura Y."/>
            <person name="Huang Z."/>
            <person name="Li C."/>
            <person name="White S."/>
            <person name="Xiong Z."/>
            <person name="Fang D."/>
            <person name="Wang B."/>
            <person name="Ming Y."/>
            <person name="Chen Y."/>
            <person name="Zheng Y."/>
            <person name="Kuraku S."/>
            <person name="Pignatelli M."/>
            <person name="Herrero J."/>
            <person name="Beal K."/>
            <person name="Nozawa M."/>
            <person name="Li Q."/>
            <person name="Wang J."/>
            <person name="Zhang H."/>
            <person name="Yu L."/>
            <person name="Shigenobu S."/>
            <person name="Wang J."/>
            <person name="Liu J."/>
            <person name="Flicek P."/>
            <person name="Searle S."/>
            <person name="Wang J."/>
            <person name="Kuratani S."/>
            <person name="Yin Y."/>
            <person name="Aken B."/>
            <person name="Zhang G."/>
            <person name="Irie N."/>
        </authorList>
    </citation>
    <scope>NUCLEOTIDE SEQUENCE [LARGE SCALE GENOMIC DNA]</scope>
    <source>
        <strain evidence="7">Daiwa-1</strain>
    </source>
</reference>
<reference evidence="6" key="4">
    <citation type="submission" date="2025-09" db="UniProtKB">
        <authorList>
            <consortium name="Ensembl"/>
        </authorList>
    </citation>
    <scope>IDENTIFICATION</scope>
</reference>
<name>K7FU59_PELSI</name>
<dbReference type="CDD" id="cd03593">
    <property type="entry name" value="CLECT_NK_receptors_like"/>
    <property type="match status" value="1"/>
</dbReference>
<dbReference type="Pfam" id="PF00059">
    <property type="entry name" value="Lectin_C"/>
    <property type="match status" value="1"/>
</dbReference>
<comment type="subcellular location">
    <subcellularLocation>
        <location evidence="1">Cell membrane</location>
        <topology evidence="1">Single-pass type II membrane protein</topology>
    </subcellularLocation>
</comment>
<dbReference type="InterPro" id="IPR016186">
    <property type="entry name" value="C-type_lectin-like/link_sf"/>
</dbReference>
<reference evidence="6" key="3">
    <citation type="submission" date="2025-08" db="UniProtKB">
        <authorList>
            <consortium name="Ensembl"/>
        </authorList>
    </citation>
    <scope>IDENTIFICATION</scope>
</reference>
<feature type="region of interest" description="Disordered" evidence="3">
    <location>
        <begin position="1"/>
        <end position="21"/>
    </location>
</feature>
<organism evidence="6 7">
    <name type="scientific">Pelodiscus sinensis</name>
    <name type="common">Chinese softshell turtle</name>
    <name type="synonym">Trionyx sinensis</name>
    <dbReference type="NCBI Taxonomy" id="13735"/>
    <lineage>
        <taxon>Eukaryota</taxon>
        <taxon>Metazoa</taxon>
        <taxon>Chordata</taxon>
        <taxon>Craniata</taxon>
        <taxon>Vertebrata</taxon>
        <taxon>Euteleostomi</taxon>
        <taxon>Archelosauria</taxon>
        <taxon>Testudinata</taxon>
        <taxon>Testudines</taxon>
        <taxon>Cryptodira</taxon>
        <taxon>Trionychia</taxon>
        <taxon>Trionychidae</taxon>
        <taxon>Pelodiscus</taxon>
    </lineage>
</organism>
<reference evidence="7" key="1">
    <citation type="submission" date="2011-10" db="EMBL/GenBank/DDBJ databases">
        <authorList>
            <consortium name="Soft-shell Turtle Genome Consortium"/>
        </authorList>
    </citation>
    <scope>NUCLEOTIDE SEQUENCE [LARGE SCALE GENOMIC DNA]</scope>
    <source>
        <strain evidence="7">Daiwa-1</strain>
    </source>
</reference>
<dbReference type="EMBL" id="AGCU01001584">
    <property type="status" value="NOT_ANNOTATED_CDS"/>
    <property type="molecule type" value="Genomic_DNA"/>
</dbReference>
<evidence type="ECO:0000256" key="1">
    <source>
        <dbReference type="ARBA" id="ARBA00004401"/>
    </source>
</evidence>
<dbReference type="InterPro" id="IPR016187">
    <property type="entry name" value="CTDL_fold"/>
</dbReference>
<dbReference type="SMART" id="SM00034">
    <property type="entry name" value="CLECT"/>
    <property type="match status" value="1"/>
</dbReference>
<keyword evidence="4" id="KW-0812">Transmembrane</keyword>
<dbReference type="Proteomes" id="UP000007267">
    <property type="component" value="Unassembled WGS sequence"/>
</dbReference>
<dbReference type="eggNOG" id="KOG4297">
    <property type="taxonomic scope" value="Eukaryota"/>
</dbReference>
<feature type="domain" description="C-type lectin" evidence="5">
    <location>
        <begin position="100"/>
        <end position="205"/>
    </location>
</feature>
<dbReference type="InterPro" id="IPR033992">
    <property type="entry name" value="NKR-like_CTLD"/>
</dbReference>
<proteinExistence type="predicted"/>
<dbReference type="InterPro" id="IPR050828">
    <property type="entry name" value="C-type_lectin/matrix_domain"/>
</dbReference>
<dbReference type="GO" id="GO:0030246">
    <property type="term" value="F:carbohydrate binding"/>
    <property type="evidence" value="ECO:0007669"/>
    <property type="project" value="UniProtKB-KW"/>
</dbReference>
<keyword evidence="4" id="KW-0472">Membrane</keyword>
<evidence type="ECO:0000256" key="4">
    <source>
        <dbReference type="SAM" id="Phobius"/>
    </source>
</evidence>
<dbReference type="SUPFAM" id="SSF56436">
    <property type="entry name" value="C-type lectin-like"/>
    <property type="match status" value="1"/>
</dbReference>
<dbReference type="PANTHER" id="PTHR45710:SF8">
    <property type="entry name" value="RERATING FAMILY MEMBER 4"/>
    <property type="match status" value="1"/>
</dbReference>
<evidence type="ECO:0000259" key="5">
    <source>
        <dbReference type="PROSITE" id="PS50041"/>
    </source>
</evidence>
<keyword evidence="7" id="KW-1185">Reference proteome</keyword>
<dbReference type="Ensembl" id="ENSPSIT00000011626.1">
    <property type="protein sequence ID" value="ENSPSIP00000011569.1"/>
    <property type="gene ID" value="ENSPSIG00000010406.1"/>
</dbReference>
<dbReference type="PANTHER" id="PTHR45710">
    <property type="entry name" value="C-TYPE LECTIN DOMAIN-CONTAINING PROTEIN 180"/>
    <property type="match status" value="1"/>
</dbReference>
<dbReference type="GO" id="GO:0005886">
    <property type="term" value="C:plasma membrane"/>
    <property type="evidence" value="ECO:0007669"/>
    <property type="project" value="UniProtKB-SubCell"/>
</dbReference>